<organism evidence="4">
    <name type="scientific">Perkinsus marinus (strain ATCC 50983 / TXsc)</name>
    <dbReference type="NCBI Taxonomy" id="423536"/>
    <lineage>
        <taxon>Eukaryota</taxon>
        <taxon>Sar</taxon>
        <taxon>Alveolata</taxon>
        <taxon>Perkinsozoa</taxon>
        <taxon>Perkinsea</taxon>
        <taxon>Perkinsida</taxon>
        <taxon>Perkinsidae</taxon>
        <taxon>Perkinsus</taxon>
    </lineage>
</organism>
<keyword evidence="4" id="KW-1185">Reference proteome</keyword>
<evidence type="ECO:0000313" key="4">
    <source>
        <dbReference type="Proteomes" id="UP000007800"/>
    </source>
</evidence>
<keyword evidence="2" id="KW-0732">Signal</keyword>
<evidence type="ECO:0000313" key="3">
    <source>
        <dbReference type="EMBL" id="EER13357.1"/>
    </source>
</evidence>
<dbReference type="InParanoid" id="C5KQ73"/>
<feature type="region of interest" description="Disordered" evidence="1">
    <location>
        <begin position="270"/>
        <end position="289"/>
    </location>
</feature>
<dbReference type="OrthoDB" id="438029at2759"/>
<dbReference type="RefSeq" id="XP_002781562.1">
    <property type="nucleotide sequence ID" value="XM_002781516.1"/>
</dbReference>
<reference evidence="3 4" key="1">
    <citation type="submission" date="2008-07" db="EMBL/GenBank/DDBJ databases">
        <authorList>
            <person name="El-Sayed N."/>
            <person name="Caler E."/>
            <person name="Inman J."/>
            <person name="Amedeo P."/>
            <person name="Hass B."/>
            <person name="Wortman J."/>
        </authorList>
    </citation>
    <scope>NUCLEOTIDE SEQUENCE [LARGE SCALE GENOMIC DNA]</scope>
    <source>
        <strain evidence="4">ATCC 50983 / TXsc</strain>
    </source>
</reference>
<evidence type="ECO:0000256" key="1">
    <source>
        <dbReference type="SAM" id="MobiDB-lite"/>
    </source>
</evidence>
<feature type="compositionally biased region" description="Polar residues" evidence="1">
    <location>
        <begin position="280"/>
        <end position="289"/>
    </location>
</feature>
<feature type="signal peptide" evidence="2">
    <location>
        <begin position="1"/>
        <end position="27"/>
    </location>
</feature>
<feature type="chain" id="PRO_5002954260" evidence="2">
    <location>
        <begin position="28"/>
        <end position="471"/>
    </location>
</feature>
<sequence length="471" mass="51154">MKPRAPGLTSLLYITVLFICLLSFSAALTSQLSALLEEPVKLSIPRDRARSLHMIVEKVVDAGDNAVINFDLLVEAMSNPENEYLCQLPNSTELFAQAGYQFLDVDKSDSNDKVQVTACERVDTNGSTTVPPLPEQPEALAFGCSAFDAISSMSPDQLCMEEGRMAYDYFHSPIPAGFNSQCNCQQATRCKDGESWPVDKAGNTYPGRTADEAWWEATRDDEWKYDTAVCTTTGCSCWLACTKEEYDPCKGVFVGDGQLTVNQINQYLYDGYPQPPTHDGSGSSTTNSQADPQFRLQYRISGFNDMNAAIAEANRIRKLAPELGASVQNAFGSAAEVALTEKNSIEMLEVDNPVSKDQTRSLLGIFSYVGILPSSFQSCASDMASGTFGSDKNTQVAIQEQAEDVKVYTEVPTGMDSEKSAKQMWNLIDGAMLTNCASRASINSGDIPMMEVQQASDPGSAPTTHKSASLP</sequence>
<gene>
    <name evidence="3" type="ORF">Pmar_PMAR025170</name>
</gene>
<feature type="non-terminal residue" evidence="3">
    <location>
        <position position="471"/>
    </location>
</feature>
<proteinExistence type="predicted"/>
<dbReference type="OMA" id="CERADEN"/>
<dbReference type="EMBL" id="GG675265">
    <property type="protein sequence ID" value="EER13357.1"/>
    <property type="molecule type" value="Genomic_DNA"/>
</dbReference>
<evidence type="ECO:0000256" key="2">
    <source>
        <dbReference type="SAM" id="SignalP"/>
    </source>
</evidence>
<protein>
    <submittedName>
        <fullName evidence="3">Uncharacterized protein</fullName>
    </submittedName>
</protein>
<feature type="compositionally biased region" description="Polar residues" evidence="1">
    <location>
        <begin position="453"/>
        <end position="471"/>
    </location>
</feature>
<accession>C5KQ73</accession>
<feature type="region of interest" description="Disordered" evidence="1">
    <location>
        <begin position="452"/>
        <end position="471"/>
    </location>
</feature>
<name>C5KQ73_PERM5</name>
<dbReference type="GeneID" id="9041632"/>
<dbReference type="AlphaFoldDB" id="C5KQ73"/>
<dbReference type="Proteomes" id="UP000007800">
    <property type="component" value="Unassembled WGS sequence"/>
</dbReference>